<dbReference type="SUPFAM" id="SSF81383">
    <property type="entry name" value="F-box domain"/>
    <property type="match status" value="1"/>
</dbReference>
<evidence type="ECO:0000313" key="4">
    <source>
        <dbReference type="Proteomes" id="UP000031575"/>
    </source>
</evidence>
<dbReference type="VEuPathDB" id="FungiDB:SPBR_06596"/>
<evidence type="ECO:0000313" key="3">
    <source>
        <dbReference type="EMBL" id="KIH88576.1"/>
    </source>
</evidence>
<dbReference type="RefSeq" id="XP_040616586.1">
    <property type="nucleotide sequence ID" value="XM_040764852.1"/>
</dbReference>
<feature type="domain" description="F-box" evidence="2">
    <location>
        <begin position="357"/>
        <end position="396"/>
    </location>
</feature>
<dbReference type="InterPro" id="IPR001810">
    <property type="entry name" value="F-box_dom"/>
</dbReference>
<gene>
    <name evidence="3" type="ORF">SPBR_06596</name>
</gene>
<dbReference type="Proteomes" id="UP000031575">
    <property type="component" value="Unassembled WGS sequence"/>
</dbReference>
<dbReference type="OrthoDB" id="5200340at2759"/>
<dbReference type="InterPro" id="IPR036047">
    <property type="entry name" value="F-box-like_dom_sf"/>
</dbReference>
<dbReference type="Pfam" id="PF12937">
    <property type="entry name" value="F-box-like"/>
    <property type="match status" value="1"/>
</dbReference>
<dbReference type="SMART" id="SM00256">
    <property type="entry name" value="FBOX"/>
    <property type="match status" value="1"/>
</dbReference>
<feature type="region of interest" description="Disordered" evidence="1">
    <location>
        <begin position="1"/>
        <end position="98"/>
    </location>
</feature>
<keyword evidence="4" id="KW-1185">Reference proteome</keyword>
<feature type="compositionally biased region" description="Low complexity" evidence="1">
    <location>
        <begin position="72"/>
        <end position="81"/>
    </location>
</feature>
<accession>A0A0C2IHA0</accession>
<dbReference type="HOGENOM" id="CLU_318888_0_0_1"/>
<evidence type="ECO:0000259" key="2">
    <source>
        <dbReference type="PROSITE" id="PS50181"/>
    </source>
</evidence>
<dbReference type="Gene3D" id="1.20.1280.50">
    <property type="match status" value="1"/>
</dbReference>
<name>A0A0C2IHA0_9PEZI</name>
<feature type="compositionally biased region" description="Low complexity" evidence="1">
    <location>
        <begin position="32"/>
        <end position="47"/>
    </location>
</feature>
<dbReference type="AlphaFoldDB" id="A0A0C2IHA0"/>
<dbReference type="EMBL" id="AWTV01000009">
    <property type="protein sequence ID" value="KIH88576.1"/>
    <property type="molecule type" value="Genomic_DNA"/>
</dbReference>
<dbReference type="PROSITE" id="PS50181">
    <property type="entry name" value="FBOX"/>
    <property type="match status" value="1"/>
</dbReference>
<protein>
    <recommendedName>
        <fullName evidence="2">F-box domain-containing protein</fullName>
    </recommendedName>
</protein>
<sequence>MDAFLAAALAPKTRAKRKSTPSMHARNDSNESDNNGRGSGSRTGTTNDAKRPRPRGSSLATETKAETEVKVTTETITTRTRTTIEEASGRTKATASLDGTQKPTMLSFQDTISGQNTSSSGPTRTRLILDKAIALQDKGRLDDAYSLLTRALIACVCHAQLRSQFKDAGVPLDAIDPVGQCSCRDFVAMAQTRRPQTMSRGFGAPTPGEGENMPFSISELDLAAVYNLATRNPVCTCGSGRLRCTEPDHLAALDRLAAVAGKLGRHEDVSRIGQWYMDLAPQHAEGYLHVAKAVLALTAAKKKDGRLKDDVRREREQARFTARCLYTHGLHNVRAHGDAAGDLAQVLARCCRQYSHDDYLPDLPVETVEAIFRHLSLSDILACRRVSRRWALVLKRVRLRPAQVRFHGRSEAPVKGLQSLLRQMPDLRTDHLSINFAYSRDPLRTARFATLALNHFKDTESLELWTWPYNQFVSSFDSIAPTALVTVTDGKIAIEARLGPAPLPPLPTVSRCRKLTLHAVKNNEDLAVARCLVPWASQSLESIELNGSFAGGPFAFRLPRLRHVKLLTSHWGIDKTGFEFMASVCGVSTCLQQLYLDDITFFIHRNIPTAAEVELLGRLTEAFQHLHTLVIGPRCQLSGSSLLPMGIASFVIFPPLPPGLRCLDIMTDKESLAERIMFGDGYDPGLTTIMTGGVVRPLQHLESFRCLSPVVNPAHMFQLIEPSLGVAGCLAHLELNVRDYASAFMQDLPPCRRIPFPERIRTIGLYDFNCSSTSAGSDVLIRDRIFLDWVRQFRNAETISVYPAWRHAARANDGAEGGRFVVALVEQALRYAAADARTAAEAEDRNEKDIDMSRHLKLRTIYQGMLHGSWQQRATKLIAGHPLHIPPGHLDYRPPVYPWPDRTDEVAERDSDL</sequence>
<dbReference type="GeneID" id="63679773"/>
<proteinExistence type="predicted"/>
<organism evidence="3 4">
    <name type="scientific">Sporothrix brasiliensis 5110</name>
    <dbReference type="NCBI Taxonomy" id="1398154"/>
    <lineage>
        <taxon>Eukaryota</taxon>
        <taxon>Fungi</taxon>
        <taxon>Dikarya</taxon>
        <taxon>Ascomycota</taxon>
        <taxon>Pezizomycotina</taxon>
        <taxon>Sordariomycetes</taxon>
        <taxon>Sordariomycetidae</taxon>
        <taxon>Ophiostomatales</taxon>
        <taxon>Ophiostomataceae</taxon>
        <taxon>Sporothrix</taxon>
    </lineage>
</organism>
<comment type="caution">
    <text evidence="3">The sequence shown here is derived from an EMBL/GenBank/DDBJ whole genome shotgun (WGS) entry which is preliminary data.</text>
</comment>
<dbReference type="CDD" id="cd09917">
    <property type="entry name" value="F-box_SF"/>
    <property type="match status" value="1"/>
</dbReference>
<reference evidence="3 4" key="1">
    <citation type="journal article" date="2014" name="BMC Genomics">
        <title>Comparative genomics of the major fungal agents of human and animal Sporotrichosis: Sporothrix schenckii and Sporothrix brasiliensis.</title>
        <authorList>
            <person name="Teixeira M.M."/>
            <person name="de Almeida L.G."/>
            <person name="Kubitschek-Barreira P."/>
            <person name="Alves F.L."/>
            <person name="Kioshima E.S."/>
            <person name="Abadio A.K."/>
            <person name="Fernandes L."/>
            <person name="Derengowski L.S."/>
            <person name="Ferreira K.S."/>
            <person name="Souza R.C."/>
            <person name="Ruiz J.C."/>
            <person name="de Andrade N.C."/>
            <person name="Paes H.C."/>
            <person name="Nicola A.M."/>
            <person name="Albuquerque P."/>
            <person name="Gerber A.L."/>
            <person name="Martins V.P."/>
            <person name="Peconick L.D."/>
            <person name="Neto A.V."/>
            <person name="Chaucanez C.B."/>
            <person name="Silva P.A."/>
            <person name="Cunha O.L."/>
            <person name="de Oliveira F.F."/>
            <person name="dos Santos T.C."/>
            <person name="Barros A.L."/>
            <person name="Soares M.A."/>
            <person name="de Oliveira L.M."/>
            <person name="Marini M.M."/>
            <person name="Villalobos-Duno H."/>
            <person name="Cunha M.M."/>
            <person name="de Hoog S."/>
            <person name="da Silveira J.F."/>
            <person name="Henrissat B."/>
            <person name="Nino-Vega G.A."/>
            <person name="Cisalpino P.S."/>
            <person name="Mora-Montes H.M."/>
            <person name="Almeida S.R."/>
            <person name="Stajich J.E."/>
            <person name="Lopes-Bezerra L.M."/>
            <person name="Vasconcelos A.T."/>
            <person name="Felipe M.S."/>
        </authorList>
    </citation>
    <scope>NUCLEOTIDE SEQUENCE [LARGE SCALE GENOMIC DNA]</scope>
    <source>
        <strain evidence="3 4">5110</strain>
    </source>
</reference>
<evidence type="ECO:0000256" key="1">
    <source>
        <dbReference type="SAM" id="MobiDB-lite"/>
    </source>
</evidence>